<accession>A0ABS7K184</accession>
<evidence type="ECO:0000313" key="3">
    <source>
        <dbReference type="Proteomes" id="UP000769780"/>
    </source>
</evidence>
<proteinExistence type="predicted"/>
<dbReference type="RefSeq" id="WP_221871480.1">
    <property type="nucleotide sequence ID" value="NZ_JACWFH010000007.1"/>
</dbReference>
<dbReference type="NCBIfam" id="NF041644">
    <property type="entry name" value="CBO0543_fam"/>
    <property type="match status" value="1"/>
</dbReference>
<name>A0ABS7K184_9BACI</name>
<dbReference type="InterPro" id="IPR048147">
    <property type="entry name" value="CBO0543-like"/>
</dbReference>
<evidence type="ECO:0000313" key="2">
    <source>
        <dbReference type="EMBL" id="MBY0096002.1"/>
    </source>
</evidence>
<dbReference type="Proteomes" id="UP000769780">
    <property type="component" value="Unassembled WGS sequence"/>
</dbReference>
<sequence>MHLLLALISIIAVWYRGDYRNWGKYYSTMQFIAIGNLTYNFLCANHWLWRLSPDAIKWFNHTLLEMSYTFITFPATALMFLSRYPEGQGKWRIFRHYAFWVGLYVVTEILLLLKGSILYKYGWSLLWSAAFDCIMFPFLRLHDKKPLITILISVPFTIYLLWLFGIPVHIPIENR</sequence>
<keyword evidence="1" id="KW-1133">Transmembrane helix</keyword>
<evidence type="ECO:0000256" key="1">
    <source>
        <dbReference type="SAM" id="Phobius"/>
    </source>
</evidence>
<gene>
    <name evidence="2" type="ORF">H0185_04175</name>
</gene>
<keyword evidence="1" id="KW-0812">Transmembrane</keyword>
<keyword evidence="3" id="KW-1185">Reference proteome</keyword>
<feature type="transmembrane region" description="Helical" evidence="1">
    <location>
        <begin position="61"/>
        <end position="81"/>
    </location>
</feature>
<protein>
    <submittedName>
        <fullName evidence="2">Uncharacterized protein</fullName>
    </submittedName>
</protein>
<feature type="transmembrane region" description="Helical" evidence="1">
    <location>
        <begin position="28"/>
        <end position="49"/>
    </location>
</feature>
<comment type="caution">
    <text evidence="2">The sequence shown here is derived from an EMBL/GenBank/DDBJ whole genome shotgun (WGS) entry which is preliminary data.</text>
</comment>
<feature type="transmembrane region" description="Helical" evidence="1">
    <location>
        <begin position="93"/>
        <end position="113"/>
    </location>
</feature>
<reference evidence="2 3" key="1">
    <citation type="submission" date="2020-07" db="EMBL/GenBank/DDBJ databases">
        <title>Fungal Genomes of the International Space Station.</title>
        <authorList>
            <person name="Seuylemezian A."/>
            <person name="Singh N.K."/>
            <person name="Wood J."/>
            <person name="Venkateswaran K."/>
        </authorList>
    </citation>
    <scope>NUCLEOTIDE SEQUENCE [LARGE SCALE GENOMIC DNA]</scope>
    <source>
        <strain evidence="2 3">PL-B2</strain>
    </source>
</reference>
<organism evidence="2 3">
    <name type="scientific">Mesobacillus maritimus</name>
    <dbReference type="NCBI Taxonomy" id="1643336"/>
    <lineage>
        <taxon>Bacteria</taxon>
        <taxon>Bacillati</taxon>
        <taxon>Bacillota</taxon>
        <taxon>Bacilli</taxon>
        <taxon>Bacillales</taxon>
        <taxon>Bacillaceae</taxon>
        <taxon>Mesobacillus</taxon>
    </lineage>
</organism>
<dbReference type="EMBL" id="JACWFH010000007">
    <property type="protein sequence ID" value="MBY0096002.1"/>
    <property type="molecule type" value="Genomic_DNA"/>
</dbReference>
<feature type="transmembrane region" description="Helical" evidence="1">
    <location>
        <begin position="147"/>
        <end position="170"/>
    </location>
</feature>
<keyword evidence="1" id="KW-0472">Membrane</keyword>